<dbReference type="Pfam" id="PF01668">
    <property type="entry name" value="SmpB"/>
    <property type="match status" value="1"/>
</dbReference>
<dbReference type="RefSeq" id="WP_158336465.1">
    <property type="nucleotide sequence ID" value="NZ_CP033004.1"/>
</dbReference>
<keyword evidence="1 3" id="KW-0963">Cytoplasm</keyword>
<comment type="similarity">
    <text evidence="3">Belongs to the SmpB family.</text>
</comment>
<evidence type="ECO:0000256" key="3">
    <source>
        <dbReference type="HAMAP-Rule" id="MF_00023"/>
    </source>
</evidence>
<evidence type="ECO:0000313" key="4">
    <source>
        <dbReference type="EMBL" id="QCI23264.1"/>
    </source>
</evidence>
<dbReference type="OrthoDB" id="9805462at2"/>
<gene>
    <name evidence="3 4" type="primary">smpB</name>
    <name evidence="4" type="ORF">D9V73_01200</name>
</gene>
<evidence type="ECO:0000256" key="1">
    <source>
        <dbReference type="ARBA" id="ARBA00022490"/>
    </source>
</evidence>
<dbReference type="InterPro" id="IPR000037">
    <property type="entry name" value="SsrA-bd_prot"/>
</dbReference>
<comment type="subcellular location">
    <subcellularLocation>
        <location evidence="3">Cytoplasm</location>
    </subcellularLocation>
    <text evidence="3">The tmRNA-SmpB complex associates with stalled 70S ribosomes.</text>
</comment>
<dbReference type="Proteomes" id="UP000298566">
    <property type="component" value="Chromosome"/>
</dbReference>
<dbReference type="Gene3D" id="2.40.280.10">
    <property type="match status" value="1"/>
</dbReference>
<organism evidence="4 5">
    <name type="scientific">Buchnera aphidicola subsp. Melaphis rhois</name>
    <dbReference type="NCBI Taxonomy" id="118103"/>
    <lineage>
        <taxon>Bacteria</taxon>
        <taxon>Pseudomonadati</taxon>
        <taxon>Pseudomonadota</taxon>
        <taxon>Gammaproteobacteria</taxon>
        <taxon>Enterobacterales</taxon>
        <taxon>Erwiniaceae</taxon>
        <taxon>Buchnera</taxon>
    </lineage>
</organism>
<dbReference type="GO" id="GO:0070929">
    <property type="term" value="P:trans-translation"/>
    <property type="evidence" value="ECO:0007669"/>
    <property type="project" value="UniProtKB-UniRule"/>
</dbReference>
<evidence type="ECO:0000256" key="2">
    <source>
        <dbReference type="ARBA" id="ARBA00022884"/>
    </source>
</evidence>
<comment type="function">
    <text evidence="3">Required for rescue of stalled ribosomes mediated by trans-translation. Binds to transfer-messenger RNA (tmRNA), required for stable association of tmRNA with ribosomes. tmRNA and SmpB together mimic tRNA shape, replacing the anticodon stem-loop with SmpB. tmRNA is encoded by the ssrA gene; the 2 termini fold to resemble tRNA(Ala) and it encodes a 'tag peptide', a short internal open reading frame. During trans-translation Ala-aminoacylated tmRNA acts like a tRNA, entering the A-site of stalled ribosomes, displacing the stalled mRNA. The ribosome then switches to translate the ORF on the tmRNA; the nascent peptide is terminated with the 'tag peptide' encoded by the tmRNA and targeted for degradation. The ribosome is freed to recommence translation, which seems to be the essential function of trans-translation.</text>
</comment>
<accession>A0A4D6YB84</accession>
<dbReference type="PANTHER" id="PTHR30308">
    <property type="entry name" value="TMRNA-BINDING COMPONENT OF TRANS-TRANSLATION TAGGING COMPLEX"/>
    <property type="match status" value="1"/>
</dbReference>
<dbReference type="InterPro" id="IPR023620">
    <property type="entry name" value="SmpB"/>
</dbReference>
<sequence>MKTERKVNNSIVNIVVNRKIKYRYFIKETLEAGLVLLSWEVKSFKLGHINISDSYVLFNLNEAYLTGAKFNSIYTTHSYTFRDSNRNRKILLHKNEITLLYNRICKEGYSAVTLSCFLKNSWCKIKIAIVKGKTKYDKRETEKKSQWNIEKNRLMKKSS</sequence>
<keyword evidence="2 3" id="KW-0694">RNA-binding</keyword>
<reference evidence="4 5" key="1">
    <citation type="submission" date="2018-10" db="EMBL/GenBank/DDBJ databases">
        <title>Comparative functional genomics of the obligate endosymbiont Buchnera aphidicola.</title>
        <authorList>
            <person name="Chong R.A."/>
        </authorList>
    </citation>
    <scope>NUCLEOTIDE SEQUENCE [LARGE SCALE GENOMIC DNA]</scope>
    <source>
        <strain evidence="4 5">Mrh</strain>
    </source>
</reference>
<dbReference type="PANTHER" id="PTHR30308:SF2">
    <property type="entry name" value="SSRA-BINDING PROTEIN"/>
    <property type="match status" value="1"/>
</dbReference>
<dbReference type="NCBIfam" id="NF003843">
    <property type="entry name" value="PRK05422.1"/>
    <property type="match status" value="1"/>
</dbReference>
<dbReference type="GO" id="GO:0005829">
    <property type="term" value="C:cytosol"/>
    <property type="evidence" value="ECO:0007669"/>
    <property type="project" value="TreeGrafter"/>
</dbReference>
<dbReference type="HAMAP" id="MF_00023">
    <property type="entry name" value="SmpB"/>
    <property type="match status" value="1"/>
</dbReference>
<dbReference type="NCBIfam" id="TIGR00086">
    <property type="entry name" value="smpB"/>
    <property type="match status" value="1"/>
</dbReference>
<dbReference type="EMBL" id="CP033004">
    <property type="protein sequence ID" value="QCI23264.1"/>
    <property type="molecule type" value="Genomic_DNA"/>
</dbReference>
<dbReference type="SUPFAM" id="SSF74982">
    <property type="entry name" value="Small protein B (SmpB)"/>
    <property type="match status" value="1"/>
</dbReference>
<dbReference type="AlphaFoldDB" id="A0A4D6YB84"/>
<name>A0A4D6YB84_BUCMH</name>
<proteinExistence type="inferred from homology"/>
<dbReference type="GO" id="GO:0070930">
    <property type="term" value="P:trans-translation-dependent protein tagging"/>
    <property type="evidence" value="ECO:0007669"/>
    <property type="project" value="TreeGrafter"/>
</dbReference>
<dbReference type="GO" id="GO:0003723">
    <property type="term" value="F:RNA binding"/>
    <property type="evidence" value="ECO:0007669"/>
    <property type="project" value="UniProtKB-UniRule"/>
</dbReference>
<protein>
    <recommendedName>
        <fullName evidence="3">SsrA-binding protein</fullName>
    </recommendedName>
    <alternativeName>
        <fullName evidence="3">Small protein B</fullName>
    </alternativeName>
</protein>
<evidence type="ECO:0000313" key="5">
    <source>
        <dbReference type="Proteomes" id="UP000298566"/>
    </source>
</evidence>
<dbReference type="CDD" id="cd09294">
    <property type="entry name" value="SmpB"/>
    <property type="match status" value="1"/>
</dbReference>